<evidence type="ECO:0000313" key="10">
    <source>
        <dbReference type="EMBL" id="CBZ53684.1"/>
    </source>
</evidence>
<dbReference type="RefSeq" id="XP_003883716.1">
    <property type="nucleotide sequence ID" value="XM_003883667.1"/>
</dbReference>
<dbReference type="PRINTS" id="PR00387">
    <property type="entry name" value="PDIESTERASE1"/>
</dbReference>
<dbReference type="Gene3D" id="1.10.1300.10">
    <property type="entry name" value="3'5'-cyclic nucleotide phosphodiesterase, catalytic domain"/>
    <property type="match status" value="1"/>
</dbReference>
<evidence type="ECO:0000256" key="3">
    <source>
        <dbReference type="PIRSR" id="PIRSR623088-1"/>
    </source>
</evidence>
<protein>
    <recommendedName>
        <fullName evidence="6">Phosphodiesterase</fullName>
        <ecNumber evidence="6">3.1.4.-</ecNumber>
    </recommendedName>
</protein>
<sequence>MRAALKSVEIDCQDETQEGDASGRSPARQPFQPRQNRGEPGTERSESEPRSLTEDPVLRGRKPSSRQEELGRKDDPELDAAADSHNPRFCERNLRVSRSGSDGLRASPERHGKVSVHPGSPPATPKASLLGFSAPSPASWCWILQREGARGNWPARAPVDEEPRTDVSICVERSGRDARLESSVPPGPSGLRLASPPFLPSPSPAFPAQPGASAPQCPAEIPHEGADCRRRLFAAPFSSVPPTGICSPFSDASSLFSHPPFGTMRSTSSVRESSNTSPKTVEVCSTNATSGWSSFSPVPSGGSVRTPQHSRPGSDDDANSGRTDSSLGHRQMWLLPPPSHSLSSSSRECRLPAESSWRRPSDAPTSDSDRSKRRGRPEGKASATGERERGTSDAEHAFWASPRRWDRGDERRSDSGRRSAASGSCRVQGRGCFFRLGQLLRRSPLAPAQTFDDEDETLYVEGVLRFSRYRSIPVAVAVLVISFLYTLPFVLHGFEELHHTPSAERRIFVFFSSRPPGGSALDAAASERGVYPVRDSDYTAVVLSLVFWILSLGSVFVFACFAIFAAFVRRIEKVLCWVTAVHFTALACAECFQALRTSACPDSFLSDATQEAGGCTRVDSGLTPELLIMQVFFLIVLDFVFCVRLKTSQWLHLCAVSLLLALAVTYTVALPLPAYLVASLWGQFVIGCFVLSSLLLAALALETERRRTFLHCQQAKARVAELQERAQTDKNQGKVAVLGLIHTLKQMDACLRQLQNLAPDASDVVCQLDTLRLQCLGIATSSENFYAVNVDFLPTDVRDVLHLAAQDSSEDEAFRNTQILLGDSLSPRFHSGTCLVIGSPPRNAAAQSVSPLHSRKMALLGEMAAAGRVPGRRASCEACVGSSAAKDKETGEKEKAKPVQVPPLVEHELLSHVGSFWPLDIFKIDRECNGNALLHVGYHLLDPLLAAGFLSCSRGVVLEFLYSLQCLYNGTPYHNQIHAAAVAHMALSVCYLLDLFHPTLGASPSEGSQLFAHQLALIVAALGHDVGHPGRSNAFLIQSSSTLSVVYNDRSILENYHACLTFYTLSHRTCNIFRGKTVTQYRDIRKKVIELILSTDMSHHFEFATRIAARRENPDFNFREREEDRALVLSLAIKVADLGHCAVDWEAHAAWSARLKEEFFAQGDEEQRLGLPVSPLCDRSQQGQLPRSQANFIEFLFLPLAQHVAAIAPDDRFERTAIARARQNIFFWESRQADIDANNEE</sequence>
<feature type="compositionally biased region" description="Basic and acidic residues" evidence="7">
    <location>
        <begin position="65"/>
        <end position="75"/>
    </location>
</feature>
<feature type="binding site" evidence="5">
    <location>
        <position position="978"/>
    </location>
    <ligand>
        <name>Zn(2+)</name>
        <dbReference type="ChEBI" id="CHEBI:29105"/>
        <label>1</label>
    </ligand>
</feature>
<dbReference type="eggNOG" id="KOG3688">
    <property type="taxonomic scope" value="Eukaryota"/>
</dbReference>
<dbReference type="SUPFAM" id="SSF109604">
    <property type="entry name" value="HD-domain/PDEase-like"/>
    <property type="match status" value="1"/>
</dbReference>
<feature type="transmembrane region" description="Helical" evidence="8">
    <location>
        <begin position="681"/>
        <end position="701"/>
    </location>
</feature>
<feature type="compositionally biased region" description="Basic and acidic residues" evidence="7">
    <location>
        <begin position="403"/>
        <end position="417"/>
    </location>
</feature>
<organism evidence="10 12">
    <name type="scientific">Neospora caninum (strain Liverpool)</name>
    <dbReference type="NCBI Taxonomy" id="572307"/>
    <lineage>
        <taxon>Eukaryota</taxon>
        <taxon>Sar</taxon>
        <taxon>Alveolata</taxon>
        <taxon>Apicomplexa</taxon>
        <taxon>Conoidasida</taxon>
        <taxon>Coccidia</taxon>
        <taxon>Eucoccidiorida</taxon>
        <taxon>Eimeriorina</taxon>
        <taxon>Sarcocystidae</taxon>
        <taxon>Neospora</taxon>
    </lineage>
</organism>
<dbReference type="CDD" id="cd00077">
    <property type="entry name" value="HDc"/>
    <property type="match status" value="1"/>
</dbReference>
<dbReference type="OrthoDB" id="189220at2759"/>
<feature type="binding site" evidence="4">
    <location>
        <position position="1025"/>
    </location>
    <ligand>
        <name>AMP</name>
        <dbReference type="ChEBI" id="CHEBI:456215"/>
    </ligand>
</feature>
<comment type="similarity">
    <text evidence="6">Belongs to the cyclic nucleotide phosphodiesterase family.</text>
</comment>
<dbReference type="SMART" id="SM00471">
    <property type="entry name" value="HDc"/>
    <property type="match status" value="1"/>
</dbReference>
<feature type="compositionally biased region" description="Low complexity" evidence="7">
    <location>
        <begin position="290"/>
        <end position="304"/>
    </location>
</feature>
<dbReference type="OMA" id="LENYHAC"/>
<gene>
    <name evidence="11" type="ORF">BN1204_034660</name>
    <name evidence="10" type="ORF">NCLIV_034660</name>
</gene>
<keyword evidence="8" id="KW-1133">Transmembrane helix</keyword>
<evidence type="ECO:0000259" key="9">
    <source>
        <dbReference type="PROSITE" id="PS51845"/>
    </source>
</evidence>
<feature type="region of interest" description="Disordered" evidence="7">
    <location>
        <begin position="263"/>
        <end position="423"/>
    </location>
</feature>
<dbReference type="Proteomes" id="UP000007494">
    <property type="component" value="Chromosome VIII"/>
</dbReference>
<feature type="binding site" evidence="4">
    <location>
        <position position="1137"/>
    </location>
    <ligand>
        <name>AMP</name>
        <dbReference type="ChEBI" id="CHEBI:456215"/>
    </ligand>
</feature>
<evidence type="ECO:0000256" key="1">
    <source>
        <dbReference type="ARBA" id="ARBA00022723"/>
    </source>
</evidence>
<dbReference type="PROSITE" id="PS51845">
    <property type="entry name" value="PDEASE_I_2"/>
    <property type="match status" value="1"/>
</dbReference>
<dbReference type="GO" id="GO:0004114">
    <property type="term" value="F:3',5'-cyclic-nucleotide phosphodiesterase activity"/>
    <property type="evidence" value="ECO:0007669"/>
    <property type="project" value="InterPro"/>
</dbReference>
<proteinExistence type="inferred from homology"/>
<reference evidence="12" key="3">
    <citation type="journal article" date="2012" name="PLoS Pathog.">
        <title>Comparative genomics of the apicomplexan parasites Toxoplasma gondii and Neospora caninum: Coccidia differing in host range and transmission strategy.</title>
        <authorList>
            <person name="Reid A.J."/>
            <person name="Vermont S.J."/>
            <person name="Cotton J.A."/>
            <person name="Harris D."/>
            <person name="Hill-Cawthorne G.A."/>
            <person name="Konen-Waisman S."/>
            <person name="Latham S.M."/>
            <person name="Mourier T."/>
            <person name="Norton R."/>
            <person name="Quail M.A."/>
            <person name="Sanders M."/>
            <person name="Shanmugam D."/>
            <person name="Sohal A."/>
            <person name="Wasmuth J.D."/>
            <person name="Brunk B."/>
            <person name="Grigg M.E."/>
            <person name="Howard J.C."/>
            <person name="Parkinson J."/>
            <person name="Roos D.S."/>
            <person name="Trees A.J."/>
            <person name="Berriman M."/>
            <person name="Pain A."/>
            <person name="Wastling J.M."/>
        </authorList>
    </citation>
    <scope>NUCLEOTIDE SEQUENCE [LARGE SCALE GENOMIC DNA]</scope>
    <source>
        <strain evidence="12">Liverpool</strain>
    </source>
</reference>
<feature type="transmembrane region" description="Helical" evidence="8">
    <location>
        <begin position="472"/>
        <end position="491"/>
    </location>
</feature>
<feature type="transmembrane region" description="Helical" evidence="8">
    <location>
        <begin position="574"/>
        <end position="595"/>
    </location>
</feature>
<feature type="compositionally biased region" description="Low complexity" evidence="7">
    <location>
        <begin position="265"/>
        <end position="277"/>
    </location>
</feature>
<name>F0VIX3_NEOCL</name>
<feature type="compositionally biased region" description="Basic and acidic residues" evidence="7">
    <location>
        <begin position="85"/>
        <end position="94"/>
    </location>
</feature>
<reference evidence="10" key="2">
    <citation type="submission" date="2011-03" db="EMBL/GenBank/DDBJ databases">
        <title>Comparative genomics and transcriptomics of Neospora caninum and Toxoplasma gondii.</title>
        <authorList>
            <person name="Reid A.J."/>
            <person name="Sohal A."/>
            <person name="Harris D."/>
            <person name="Quail M."/>
            <person name="Sanders M."/>
            <person name="Berriman M."/>
            <person name="Wastling J.M."/>
            <person name="Pain A."/>
        </authorList>
    </citation>
    <scope>NUCLEOTIDE SEQUENCE</scope>
    <source>
        <strain evidence="10">Liverpool</strain>
    </source>
</reference>
<reference evidence="10" key="1">
    <citation type="submission" date="2011-02" db="EMBL/GenBank/DDBJ databases">
        <authorList>
            <person name="Aslett M."/>
        </authorList>
    </citation>
    <scope>NUCLEOTIDE SEQUENCE</scope>
    <source>
        <strain evidence="10">Liverpool</strain>
    </source>
</reference>
<dbReference type="GO" id="GO:0046872">
    <property type="term" value="F:metal ion binding"/>
    <property type="evidence" value="ECO:0007669"/>
    <property type="project" value="UniProtKB-KW"/>
</dbReference>
<feature type="active site" description="Proton donor" evidence="3">
    <location>
        <position position="974"/>
    </location>
</feature>
<keyword evidence="8" id="KW-0472">Membrane</keyword>
<evidence type="ECO:0000256" key="6">
    <source>
        <dbReference type="RuleBase" id="RU363067"/>
    </source>
</evidence>
<evidence type="ECO:0000313" key="12">
    <source>
        <dbReference type="Proteomes" id="UP000007494"/>
    </source>
</evidence>
<dbReference type="InterPro" id="IPR003607">
    <property type="entry name" value="HD/PDEase_dom"/>
</dbReference>
<evidence type="ECO:0000256" key="7">
    <source>
        <dbReference type="SAM" id="MobiDB-lite"/>
    </source>
</evidence>
<keyword evidence="12" id="KW-1185">Reference proteome</keyword>
<dbReference type="InterPro" id="IPR002073">
    <property type="entry name" value="PDEase_catalytic_dom"/>
</dbReference>
<feature type="transmembrane region" description="Helical" evidence="8">
    <location>
        <begin position="545"/>
        <end position="567"/>
    </location>
</feature>
<feature type="binding site" evidence="4">
    <location>
        <position position="1189"/>
    </location>
    <ligand>
        <name>AMP</name>
        <dbReference type="ChEBI" id="CHEBI:456215"/>
    </ligand>
</feature>
<evidence type="ECO:0000256" key="8">
    <source>
        <dbReference type="SAM" id="Phobius"/>
    </source>
</evidence>
<feature type="transmembrane region" description="Helical" evidence="8">
    <location>
        <begin position="626"/>
        <end position="643"/>
    </location>
</feature>
<dbReference type="InterPro" id="IPR023088">
    <property type="entry name" value="PDEase"/>
</dbReference>
<dbReference type="InterPro" id="IPR023174">
    <property type="entry name" value="PDEase_CS"/>
</dbReference>
<keyword evidence="2 6" id="KW-0378">Hydrolase</keyword>
<feature type="compositionally biased region" description="Basic and acidic residues" evidence="7">
    <location>
        <begin position="36"/>
        <end position="58"/>
    </location>
</feature>
<feature type="compositionally biased region" description="Basic and acidic residues" evidence="7">
    <location>
        <begin position="347"/>
        <end position="361"/>
    </location>
</feature>
<feature type="binding site" evidence="5">
    <location>
        <position position="1025"/>
    </location>
    <ligand>
        <name>Zn(2+)</name>
        <dbReference type="ChEBI" id="CHEBI:29105"/>
        <label>2</label>
    </ligand>
</feature>
<keyword evidence="8" id="KW-0812">Transmembrane</keyword>
<feature type="binding site" evidence="4">
    <location>
        <begin position="974"/>
        <end position="978"/>
    </location>
    <ligand>
        <name>AMP</name>
        <dbReference type="ChEBI" id="CHEBI:456215"/>
    </ligand>
</feature>
<feature type="transmembrane region" description="Helical" evidence="8">
    <location>
        <begin position="650"/>
        <end position="669"/>
    </location>
</feature>
<evidence type="ECO:0000256" key="4">
    <source>
        <dbReference type="PIRSR" id="PIRSR623088-2"/>
    </source>
</evidence>
<dbReference type="InterPro" id="IPR036971">
    <property type="entry name" value="PDEase_catalytic_dom_sf"/>
</dbReference>
<dbReference type="AlphaFoldDB" id="F0VIX3"/>
<dbReference type="EC" id="3.1.4.-" evidence="6"/>
<feature type="region of interest" description="Disordered" evidence="7">
    <location>
        <begin position="203"/>
        <end position="222"/>
    </location>
</feature>
<feature type="compositionally biased region" description="Basic and acidic residues" evidence="7">
    <location>
        <begin position="385"/>
        <end position="396"/>
    </location>
</feature>
<evidence type="ECO:0000256" key="2">
    <source>
        <dbReference type="ARBA" id="ARBA00022801"/>
    </source>
</evidence>
<dbReference type="EMBL" id="FR823390">
    <property type="protein sequence ID" value="CBZ53684.1"/>
    <property type="molecule type" value="Genomic_DNA"/>
</dbReference>
<dbReference type="PROSITE" id="PS00126">
    <property type="entry name" value="PDEASE_I_1"/>
    <property type="match status" value="1"/>
</dbReference>
<dbReference type="GO" id="GO:0007165">
    <property type="term" value="P:signal transduction"/>
    <property type="evidence" value="ECO:0007669"/>
    <property type="project" value="InterPro"/>
</dbReference>
<feature type="region of interest" description="Disordered" evidence="7">
    <location>
        <begin position="1"/>
        <end position="130"/>
    </location>
</feature>
<reference evidence="11" key="4">
    <citation type="journal article" date="2015" name="PLoS ONE">
        <title>Comprehensive Evaluation of Toxoplasma gondii VEG and Neospora caninum LIV Genomes with Tachyzoite Stage Transcriptome and Proteome Defines Novel Transcript Features.</title>
        <authorList>
            <person name="Ramaprasad A."/>
            <person name="Mourier T."/>
            <person name="Naeem R."/>
            <person name="Malas T.B."/>
            <person name="Moussa E."/>
            <person name="Panigrahi A."/>
            <person name="Vermont S.J."/>
            <person name="Otto T.D."/>
            <person name="Wastling J."/>
            <person name="Pain A."/>
        </authorList>
    </citation>
    <scope>NUCLEOTIDE SEQUENCE</scope>
    <source>
        <strain evidence="11">Liverpool</strain>
    </source>
</reference>
<feature type="binding site" evidence="5">
    <location>
        <position position="1137"/>
    </location>
    <ligand>
        <name>Zn(2+)</name>
        <dbReference type="ChEBI" id="CHEBI:29105"/>
        <label>1</label>
    </ligand>
</feature>
<accession>F0VIX3</accession>
<dbReference type="InParanoid" id="F0VIX3"/>
<dbReference type="PANTHER" id="PTHR11347">
    <property type="entry name" value="CYCLIC NUCLEOTIDE PHOSPHODIESTERASE"/>
    <property type="match status" value="1"/>
</dbReference>
<dbReference type="VEuPathDB" id="ToxoDB:NCLIV_034660"/>
<feature type="binding site" evidence="5">
    <location>
        <position position="1024"/>
    </location>
    <ligand>
        <name>Zn(2+)</name>
        <dbReference type="ChEBI" id="CHEBI:29105"/>
        <label>1</label>
    </ligand>
</feature>
<comment type="cofactor">
    <cofactor evidence="6">
        <name>a divalent metal cation</name>
        <dbReference type="ChEBI" id="CHEBI:60240"/>
    </cofactor>
    <text evidence="6">Binds 2 divalent metal cations per subunit. Site 1 may preferentially bind zinc ions, while site 2 has a preference for magnesium and/or manganese ions.</text>
</comment>
<evidence type="ECO:0000256" key="5">
    <source>
        <dbReference type="PIRSR" id="PIRSR623088-3"/>
    </source>
</evidence>
<feature type="domain" description="PDEase" evidence="9">
    <location>
        <begin position="897"/>
        <end position="1235"/>
    </location>
</feature>
<keyword evidence="1 5" id="KW-0479">Metal-binding</keyword>
<dbReference type="Pfam" id="PF00233">
    <property type="entry name" value="PDEase_I"/>
    <property type="match status" value="1"/>
</dbReference>
<dbReference type="GeneID" id="13443095"/>
<feature type="binding site" evidence="5">
    <location>
        <position position="1025"/>
    </location>
    <ligand>
        <name>Zn(2+)</name>
        <dbReference type="ChEBI" id="CHEBI:29105"/>
        <label>1</label>
    </ligand>
</feature>
<dbReference type="EMBL" id="LN714483">
    <property type="protein sequence ID" value="CEL67675.1"/>
    <property type="molecule type" value="Genomic_DNA"/>
</dbReference>
<evidence type="ECO:0000313" key="11">
    <source>
        <dbReference type="EMBL" id="CEL67675.1"/>
    </source>
</evidence>